<proteinExistence type="predicted"/>
<dbReference type="Gene3D" id="3.30.70.270">
    <property type="match status" value="1"/>
</dbReference>
<sequence length="333" mass="37363">MPKVQRTTEEWILLSISLLGALAILPFALLRLFNGDWLIAALDSFAVVAMLVVFVHVYVSGRVWLMSHVFAFLCQLVLVMTVMLRGAEQLFWFYPAALAVFFLLTPQLAVGLVGTALLALFLLLWQQVAVLHLAAFILSGLATMGFAGIFAWRTKAQQQKLLSLATLDPLTGAGNRRALEEKLLEAVYHFQRVPLPMSLILLDLDNFKQFNDNYGHEEGDRILVMVCKLIEKRIRRSDHLYRFGGEEFVVITDNTGLREAGLLAEELRKDIAQANISERQVTISLGIAQYHPGETGYQWLGRADQAMYRAKDSGRNHLCICAGQDDQLALTDR</sequence>
<feature type="domain" description="GGDEF" evidence="3">
    <location>
        <begin position="195"/>
        <end position="323"/>
    </location>
</feature>
<reference evidence="4 5" key="1">
    <citation type="journal article" date="2019" name="Int. J. Syst. Evol. Microbiol.">
        <title>The Global Catalogue of Microorganisms (GCM) 10K type strain sequencing project: providing services to taxonomists for standard genome sequencing and annotation.</title>
        <authorList>
            <consortium name="The Broad Institute Genomics Platform"/>
            <consortium name="The Broad Institute Genome Sequencing Center for Infectious Disease"/>
            <person name="Wu L."/>
            <person name="Ma J."/>
        </authorList>
    </citation>
    <scope>NUCLEOTIDE SEQUENCE [LARGE SCALE GENOMIC DNA]</scope>
    <source>
        <strain evidence="4 5">JCM 13378</strain>
    </source>
</reference>
<organism evidence="4 5">
    <name type="scientific">Bowmanella denitrificans</name>
    <dbReference type="NCBI Taxonomy" id="366582"/>
    <lineage>
        <taxon>Bacteria</taxon>
        <taxon>Pseudomonadati</taxon>
        <taxon>Pseudomonadota</taxon>
        <taxon>Gammaproteobacteria</taxon>
        <taxon>Alteromonadales</taxon>
        <taxon>Alteromonadaceae</taxon>
        <taxon>Bowmanella</taxon>
    </lineage>
</organism>
<name>A0ABN0XFT0_9ALTE</name>
<dbReference type="PROSITE" id="PS50887">
    <property type="entry name" value="GGDEF"/>
    <property type="match status" value="1"/>
</dbReference>
<evidence type="ECO:0000259" key="3">
    <source>
        <dbReference type="PROSITE" id="PS50887"/>
    </source>
</evidence>
<keyword evidence="2" id="KW-1133">Transmembrane helix</keyword>
<dbReference type="InterPro" id="IPR000160">
    <property type="entry name" value="GGDEF_dom"/>
</dbReference>
<dbReference type="InterPro" id="IPR043128">
    <property type="entry name" value="Rev_trsase/Diguanyl_cyclase"/>
</dbReference>
<evidence type="ECO:0000256" key="1">
    <source>
        <dbReference type="ARBA" id="ARBA00012528"/>
    </source>
</evidence>
<evidence type="ECO:0000313" key="4">
    <source>
        <dbReference type="EMBL" id="GAA0362746.1"/>
    </source>
</evidence>
<evidence type="ECO:0000313" key="5">
    <source>
        <dbReference type="Proteomes" id="UP001501757"/>
    </source>
</evidence>
<feature type="transmembrane region" description="Helical" evidence="2">
    <location>
        <begin position="91"/>
        <end position="124"/>
    </location>
</feature>
<accession>A0ABN0XFT0</accession>
<keyword evidence="2" id="KW-0472">Membrane</keyword>
<comment type="caution">
    <text evidence="4">The sequence shown here is derived from an EMBL/GenBank/DDBJ whole genome shotgun (WGS) entry which is preliminary data.</text>
</comment>
<evidence type="ECO:0000256" key="2">
    <source>
        <dbReference type="SAM" id="Phobius"/>
    </source>
</evidence>
<dbReference type="CDD" id="cd01949">
    <property type="entry name" value="GGDEF"/>
    <property type="match status" value="1"/>
</dbReference>
<dbReference type="PANTHER" id="PTHR45138">
    <property type="entry name" value="REGULATORY COMPONENTS OF SENSORY TRANSDUCTION SYSTEM"/>
    <property type="match status" value="1"/>
</dbReference>
<dbReference type="Pfam" id="PF00990">
    <property type="entry name" value="GGDEF"/>
    <property type="match status" value="1"/>
</dbReference>
<dbReference type="InterPro" id="IPR029787">
    <property type="entry name" value="Nucleotide_cyclase"/>
</dbReference>
<keyword evidence="5" id="KW-1185">Reference proteome</keyword>
<dbReference type="SUPFAM" id="SSF55073">
    <property type="entry name" value="Nucleotide cyclase"/>
    <property type="match status" value="1"/>
</dbReference>
<keyword evidence="2" id="KW-0812">Transmembrane</keyword>
<dbReference type="SMART" id="SM00267">
    <property type="entry name" value="GGDEF"/>
    <property type="match status" value="1"/>
</dbReference>
<feature type="transmembrane region" description="Helical" evidence="2">
    <location>
        <begin position="65"/>
        <end position="84"/>
    </location>
</feature>
<gene>
    <name evidence="4" type="ORF">GCM10009092_28940</name>
</gene>
<protein>
    <recommendedName>
        <fullName evidence="1">diguanylate cyclase</fullName>
        <ecNumber evidence="1">2.7.7.65</ecNumber>
    </recommendedName>
</protein>
<dbReference type="InterPro" id="IPR050469">
    <property type="entry name" value="Diguanylate_Cyclase"/>
</dbReference>
<dbReference type="EC" id="2.7.7.65" evidence="1"/>
<dbReference type="PANTHER" id="PTHR45138:SF24">
    <property type="entry name" value="DIGUANYLATE CYCLASE DGCC-RELATED"/>
    <property type="match status" value="1"/>
</dbReference>
<feature type="transmembrane region" description="Helical" evidence="2">
    <location>
        <begin position="12"/>
        <end position="30"/>
    </location>
</feature>
<feature type="transmembrane region" description="Helical" evidence="2">
    <location>
        <begin position="37"/>
        <end position="59"/>
    </location>
</feature>
<feature type="transmembrane region" description="Helical" evidence="2">
    <location>
        <begin position="130"/>
        <end position="152"/>
    </location>
</feature>
<dbReference type="EMBL" id="BAAAEI010000015">
    <property type="protein sequence ID" value="GAA0362746.1"/>
    <property type="molecule type" value="Genomic_DNA"/>
</dbReference>
<dbReference type="RefSeq" id="WP_343845864.1">
    <property type="nucleotide sequence ID" value="NZ_BAAAEI010000015.1"/>
</dbReference>
<dbReference type="NCBIfam" id="TIGR00254">
    <property type="entry name" value="GGDEF"/>
    <property type="match status" value="1"/>
</dbReference>
<dbReference type="Proteomes" id="UP001501757">
    <property type="component" value="Unassembled WGS sequence"/>
</dbReference>